<comment type="similarity">
    <text evidence="13">Belongs to the class I-like SAM-binding methyltransferase superfamily. RsmB/NOP family.</text>
</comment>
<dbReference type="GO" id="GO:0008168">
    <property type="term" value="F:methyltransferase activity"/>
    <property type="evidence" value="ECO:0007669"/>
    <property type="project" value="UniProtKB-KW"/>
</dbReference>
<feature type="binding site" evidence="13">
    <location>
        <position position="313"/>
    </location>
    <ligand>
        <name>S-adenosyl-L-methionine</name>
        <dbReference type="ChEBI" id="CHEBI:59789"/>
    </ligand>
</feature>
<dbReference type="InterPro" id="IPR006027">
    <property type="entry name" value="NusB_RsmB_TIM44"/>
</dbReference>
<dbReference type="NCBIfam" id="TIGR00563">
    <property type="entry name" value="rsmB"/>
    <property type="match status" value="1"/>
</dbReference>
<evidence type="ECO:0000256" key="5">
    <source>
        <dbReference type="ARBA" id="ARBA00022552"/>
    </source>
</evidence>
<sequence>MPNANARQVAFAILKEIDRQDTYTDVALHRGLSGAKLAAVDRGLVTELVYGVVRRRRSLDALISQFARKPIEEQPADLRLIFHLGLYQLHYLNQIPAPAVVHTTVELAKNNGLRGLSGVVNGVLRQYMRSPGDPLKLPDPVAQRLGTLHSYPDWIVEKWLTQLGETETEQLCEWFNRPPTLDLRVNIHKVSVEEVEKAFQEADIPVERLPYSPQGLRLLKKVGAVQQLPGFEQGWWSIQDCSAQLVGYLLDPQPGEVVIDGCAAPGGKTTHLAELMGDRGTIWGCDRQGSRLKKAIQNAQRLDLHSIKTRVGDLREMADFTGKGDRVLMDVPCSGLGTLHRHADARWRQSPEAIEQLSVLQQELLEKAASWVKPGGILVYSTCTLDPQENEEVISRFLDQNSQWSIVPVQSLQQCGALSPSPLAPLSTPEGWIKVWPHRHQMDGFFMARLQLS</sequence>
<evidence type="ECO:0000256" key="8">
    <source>
        <dbReference type="ARBA" id="ARBA00022691"/>
    </source>
</evidence>
<dbReference type="InterPro" id="IPR049560">
    <property type="entry name" value="MeTrfase_RsmB-F_NOP2_cat"/>
</dbReference>
<reference evidence="15 16" key="1">
    <citation type="submission" date="2023-01" db="EMBL/GenBank/DDBJ databases">
        <title>Novel diversity within Roseofilum (Cyanobacteria; Desertifilaceae) from marine benthic mats with descriptions of four novel species.</title>
        <authorList>
            <person name="Wang Y."/>
            <person name="Berthold D.E."/>
            <person name="Hu J."/>
            <person name="Lefler F.W."/>
            <person name="Laughinghouse H.D. IV."/>
        </authorList>
    </citation>
    <scope>NUCLEOTIDE SEQUENCE [LARGE SCALE GENOMIC DNA]</scope>
    <source>
        <strain evidence="15 16">BLCC-M154</strain>
    </source>
</reference>
<dbReference type="InterPro" id="IPR004573">
    <property type="entry name" value="rRNA_ssu_MeTfrase_B"/>
</dbReference>
<dbReference type="InterPro" id="IPR029063">
    <property type="entry name" value="SAM-dependent_MTases_sf"/>
</dbReference>
<dbReference type="PANTHER" id="PTHR22807:SF53">
    <property type="entry name" value="RIBOSOMAL RNA SMALL SUBUNIT METHYLTRANSFERASE B-RELATED"/>
    <property type="match status" value="1"/>
</dbReference>
<evidence type="ECO:0000313" key="15">
    <source>
        <dbReference type="EMBL" id="MDJ1168570.1"/>
    </source>
</evidence>
<organism evidence="15 16">
    <name type="scientific">Roseofilum acuticapitatum BLCC-M154</name>
    <dbReference type="NCBI Taxonomy" id="3022444"/>
    <lineage>
        <taxon>Bacteria</taxon>
        <taxon>Bacillati</taxon>
        <taxon>Cyanobacteriota</taxon>
        <taxon>Cyanophyceae</taxon>
        <taxon>Desertifilales</taxon>
        <taxon>Desertifilaceae</taxon>
        <taxon>Roseofilum</taxon>
        <taxon>Roseofilum acuticapitatum</taxon>
    </lineage>
</organism>
<comment type="caution">
    <text evidence="15">The sequence shown here is derived from an EMBL/GenBank/DDBJ whole genome shotgun (WGS) entry which is preliminary data.</text>
</comment>
<feature type="binding site" evidence="13">
    <location>
        <position position="286"/>
    </location>
    <ligand>
        <name>S-adenosyl-L-methionine</name>
        <dbReference type="ChEBI" id="CHEBI:59789"/>
    </ligand>
</feature>
<dbReference type="Pfam" id="PF22458">
    <property type="entry name" value="RsmF-B_ferredox"/>
    <property type="match status" value="1"/>
</dbReference>
<evidence type="ECO:0000256" key="7">
    <source>
        <dbReference type="ARBA" id="ARBA00022679"/>
    </source>
</evidence>
<evidence type="ECO:0000256" key="13">
    <source>
        <dbReference type="PROSITE-ProRule" id="PRU01023"/>
    </source>
</evidence>
<dbReference type="Gene3D" id="3.40.50.150">
    <property type="entry name" value="Vaccinia Virus protein VP39"/>
    <property type="match status" value="1"/>
</dbReference>
<evidence type="ECO:0000256" key="3">
    <source>
        <dbReference type="ARBA" id="ARBA00012140"/>
    </source>
</evidence>
<comment type="function">
    <text evidence="1">Specifically methylates the cytosine at position 967 (m5C967) of 16S rRNA.</text>
</comment>
<keyword evidence="7 13" id="KW-0808">Transferase</keyword>
<evidence type="ECO:0000256" key="6">
    <source>
        <dbReference type="ARBA" id="ARBA00022603"/>
    </source>
</evidence>
<dbReference type="NCBIfam" id="NF011493">
    <property type="entry name" value="PRK14901.1"/>
    <property type="match status" value="1"/>
</dbReference>
<evidence type="ECO:0000256" key="11">
    <source>
        <dbReference type="ARBA" id="ARBA00031088"/>
    </source>
</evidence>
<comment type="catalytic activity">
    <reaction evidence="12">
        <text>cytidine(967) in 16S rRNA + S-adenosyl-L-methionine = 5-methylcytidine(967) in 16S rRNA + S-adenosyl-L-homocysteine + H(+)</text>
        <dbReference type="Rhea" id="RHEA:42748"/>
        <dbReference type="Rhea" id="RHEA-COMP:10219"/>
        <dbReference type="Rhea" id="RHEA-COMP:10220"/>
        <dbReference type="ChEBI" id="CHEBI:15378"/>
        <dbReference type="ChEBI" id="CHEBI:57856"/>
        <dbReference type="ChEBI" id="CHEBI:59789"/>
        <dbReference type="ChEBI" id="CHEBI:74483"/>
        <dbReference type="ChEBI" id="CHEBI:82748"/>
        <dbReference type="EC" id="2.1.1.176"/>
    </reaction>
</comment>
<feature type="active site" description="Nucleophile" evidence="13">
    <location>
        <position position="383"/>
    </location>
</feature>
<dbReference type="InterPro" id="IPR001678">
    <property type="entry name" value="MeTrfase_RsmB-F_NOP2_dom"/>
</dbReference>
<dbReference type="PANTHER" id="PTHR22807">
    <property type="entry name" value="NOP2 YEAST -RELATED NOL1/NOP2/FMU SUN DOMAIN-CONTAINING"/>
    <property type="match status" value="1"/>
</dbReference>
<keyword evidence="4" id="KW-0963">Cytoplasm</keyword>
<dbReference type="InterPro" id="IPR035926">
    <property type="entry name" value="NusB-like_sf"/>
</dbReference>
<feature type="binding site" evidence="13">
    <location>
        <position position="330"/>
    </location>
    <ligand>
        <name>S-adenosyl-L-methionine</name>
        <dbReference type="ChEBI" id="CHEBI:59789"/>
    </ligand>
</feature>
<dbReference type="EMBL" id="JAQOSP010000026">
    <property type="protein sequence ID" value="MDJ1168570.1"/>
    <property type="molecule type" value="Genomic_DNA"/>
</dbReference>
<keyword evidence="5" id="KW-0698">rRNA processing</keyword>
<keyword evidence="9 13" id="KW-0694">RNA-binding</keyword>
<evidence type="ECO:0000256" key="2">
    <source>
        <dbReference type="ARBA" id="ARBA00004496"/>
    </source>
</evidence>
<comment type="subcellular location">
    <subcellularLocation>
        <location evidence="2">Cytoplasm</location>
    </subcellularLocation>
</comment>
<dbReference type="NCBIfam" id="NF011494">
    <property type="entry name" value="PRK14902.1"/>
    <property type="match status" value="1"/>
</dbReference>
<keyword evidence="16" id="KW-1185">Reference proteome</keyword>
<dbReference type="RefSeq" id="WP_283752332.1">
    <property type="nucleotide sequence ID" value="NZ_JAQOSP010000026.1"/>
</dbReference>
<dbReference type="EC" id="2.1.1.176" evidence="3"/>
<dbReference type="SUPFAM" id="SSF48013">
    <property type="entry name" value="NusB-like"/>
    <property type="match status" value="1"/>
</dbReference>
<name>A0ABT7ANV5_9CYAN</name>
<gene>
    <name evidence="15" type="ORF">PMG71_03930</name>
</gene>
<proteinExistence type="inferred from homology"/>
<dbReference type="Gene3D" id="3.30.70.1170">
    <property type="entry name" value="Sun protein, domain 3"/>
    <property type="match status" value="1"/>
</dbReference>
<dbReference type="GO" id="GO:0032259">
    <property type="term" value="P:methylation"/>
    <property type="evidence" value="ECO:0007669"/>
    <property type="project" value="UniProtKB-KW"/>
</dbReference>
<evidence type="ECO:0000256" key="10">
    <source>
        <dbReference type="ARBA" id="ARBA00030399"/>
    </source>
</evidence>
<dbReference type="Proteomes" id="UP001235303">
    <property type="component" value="Unassembled WGS sequence"/>
</dbReference>
<evidence type="ECO:0000256" key="1">
    <source>
        <dbReference type="ARBA" id="ARBA00002724"/>
    </source>
</evidence>
<dbReference type="Pfam" id="PF01189">
    <property type="entry name" value="Methyltr_RsmB-F"/>
    <property type="match status" value="1"/>
</dbReference>
<dbReference type="CDD" id="cd02440">
    <property type="entry name" value="AdoMet_MTases"/>
    <property type="match status" value="1"/>
</dbReference>
<evidence type="ECO:0000256" key="4">
    <source>
        <dbReference type="ARBA" id="ARBA00022490"/>
    </source>
</evidence>
<dbReference type="PRINTS" id="PR02008">
    <property type="entry name" value="RCMTFAMILY"/>
</dbReference>
<feature type="binding site" evidence="13">
    <location>
        <begin position="262"/>
        <end position="268"/>
    </location>
    <ligand>
        <name>S-adenosyl-L-methionine</name>
        <dbReference type="ChEBI" id="CHEBI:59789"/>
    </ligand>
</feature>
<evidence type="ECO:0000259" key="14">
    <source>
        <dbReference type="PROSITE" id="PS51686"/>
    </source>
</evidence>
<feature type="domain" description="SAM-dependent MTase RsmB/NOP-type" evidence="14">
    <location>
        <begin position="171"/>
        <end position="453"/>
    </location>
</feature>
<dbReference type="InterPro" id="IPR054728">
    <property type="entry name" value="RsmB-like_ferredoxin"/>
</dbReference>
<keyword evidence="6 13" id="KW-0489">Methyltransferase</keyword>
<dbReference type="Gene3D" id="1.10.940.10">
    <property type="entry name" value="NusB-like"/>
    <property type="match status" value="1"/>
</dbReference>
<dbReference type="InterPro" id="IPR023267">
    <property type="entry name" value="RCMT"/>
</dbReference>
<dbReference type="PROSITE" id="PS51686">
    <property type="entry name" value="SAM_MT_RSMB_NOP"/>
    <property type="match status" value="1"/>
</dbReference>
<keyword evidence="8 13" id="KW-0949">S-adenosyl-L-methionine</keyword>
<evidence type="ECO:0000256" key="12">
    <source>
        <dbReference type="ARBA" id="ARBA00047283"/>
    </source>
</evidence>
<dbReference type="SUPFAM" id="SSF53335">
    <property type="entry name" value="S-adenosyl-L-methionine-dependent methyltransferases"/>
    <property type="match status" value="1"/>
</dbReference>
<accession>A0ABT7ANV5</accession>
<evidence type="ECO:0000256" key="9">
    <source>
        <dbReference type="ARBA" id="ARBA00022884"/>
    </source>
</evidence>
<evidence type="ECO:0000313" key="16">
    <source>
        <dbReference type="Proteomes" id="UP001235303"/>
    </source>
</evidence>
<dbReference type="Pfam" id="PF01029">
    <property type="entry name" value="NusB"/>
    <property type="match status" value="1"/>
</dbReference>
<protein>
    <recommendedName>
        <fullName evidence="3">16S rRNA (cytosine(967)-C(5))-methyltransferase</fullName>
        <ecNumber evidence="3">2.1.1.176</ecNumber>
    </recommendedName>
    <alternativeName>
        <fullName evidence="10">16S rRNA m5C967 methyltransferase</fullName>
    </alternativeName>
    <alternativeName>
        <fullName evidence="11">rRNA (cytosine-C(5)-)-methyltransferase RsmB</fullName>
    </alternativeName>
</protein>